<gene>
    <name evidence="1" type="ORF">PPENT_87.1.T0610054</name>
</gene>
<protein>
    <submittedName>
        <fullName evidence="1">Uncharacterized protein</fullName>
    </submittedName>
</protein>
<comment type="caution">
    <text evidence="1">The sequence shown here is derived from an EMBL/GenBank/DDBJ whole genome shotgun (WGS) entry which is preliminary data.</text>
</comment>
<reference evidence="1" key="1">
    <citation type="submission" date="2021-01" db="EMBL/GenBank/DDBJ databases">
        <authorList>
            <consortium name="Genoscope - CEA"/>
            <person name="William W."/>
        </authorList>
    </citation>
    <scope>NUCLEOTIDE SEQUENCE</scope>
</reference>
<organism evidence="1 2">
    <name type="scientific">Paramecium pentaurelia</name>
    <dbReference type="NCBI Taxonomy" id="43138"/>
    <lineage>
        <taxon>Eukaryota</taxon>
        <taxon>Sar</taxon>
        <taxon>Alveolata</taxon>
        <taxon>Ciliophora</taxon>
        <taxon>Intramacronucleata</taxon>
        <taxon>Oligohymenophorea</taxon>
        <taxon>Peniculida</taxon>
        <taxon>Parameciidae</taxon>
        <taxon>Paramecium</taxon>
    </lineage>
</organism>
<accession>A0A8S1VB06</accession>
<evidence type="ECO:0000313" key="2">
    <source>
        <dbReference type="Proteomes" id="UP000689195"/>
    </source>
</evidence>
<name>A0A8S1VB06_9CILI</name>
<dbReference type="AlphaFoldDB" id="A0A8S1VB06"/>
<sequence>MDKQKVKQKPDDSDSSNFKQLLQISNKYNQKIDKDDQKIKLPEPPLPISTSLLQLLSFKKN</sequence>
<evidence type="ECO:0000313" key="1">
    <source>
        <dbReference type="EMBL" id="CAD8174370.1"/>
    </source>
</evidence>
<dbReference type="EMBL" id="CAJJDO010000061">
    <property type="protein sequence ID" value="CAD8174370.1"/>
    <property type="molecule type" value="Genomic_DNA"/>
</dbReference>
<dbReference type="Proteomes" id="UP000689195">
    <property type="component" value="Unassembled WGS sequence"/>
</dbReference>
<proteinExistence type="predicted"/>
<keyword evidence="2" id="KW-1185">Reference proteome</keyword>